<dbReference type="CDD" id="cd08957">
    <property type="entry name" value="WbmH_like_SDR_e"/>
    <property type="match status" value="1"/>
</dbReference>
<dbReference type="EMBL" id="QFZK01000001">
    <property type="protein sequence ID" value="RFO99014.1"/>
    <property type="molecule type" value="Genomic_DNA"/>
</dbReference>
<accession>A0A3E1RI42</accession>
<evidence type="ECO:0000256" key="2">
    <source>
        <dbReference type="ARBA" id="ARBA00007637"/>
    </source>
</evidence>
<dbReference type="AlphaFoldDB" id="A0A3E1RI42"/>
<comment type="caution">
    <text evidence="4">The sequence shown here is derived from an EMBL/GenBank/DDBJ whole genome shotgun (WGS) entry which is preliminary data.</text>
</comment>
<dbReference type="RefSeq" id="WP_117174148.1">
    <property type="nucleotide sequence ID" value="NZ_QFZK01000001.1"/>
</dbReference>
<dbReference type="InterPro" id="IPR036291">
    <property type="entry name" value="NAD(P)-bd_dom_sf"/>
</dbReference>
<dbReference type="SUPFAM" id="SSF51735">
    <property type="entry name" value="NAD(P)-binding Rossmann-fold domains"/>
    <property type="match status" value="1"/>
</dbReference>
<dbReference type="Gene3D" id="3.40.50.720">
    <property type="entry name" value="NAD(P)-binding Rossmann-like Domain"/>
    <property type="match status" value="1"/>
</dbReference>
<dbReference type="Pfam" id="PF01370">
    <property type="entry name" value="Epimerase"/>
    <property type="match status" value="1"/>
</dbReference>
<protein>
    <submittedName>
        <fullName evidence="4">Nucleotide sugar epimerase</fullName>
    </submittedName>
</protein>
<gene>
    <name evidence="4" type="ORF">DIC66_02680</name>
</gene>
<dbReference type="PANTHER" id="PTHR43000">
    <property type="entry name" value="DTDP-D-GLUCOSE 4,6-DEHYDRATASE-RELATED"/>
    <property type="match status" value="1"/>
</dbReference>
<dbReference type="InterPro" id="IPR001509">
    <property type="entry name" value="Epimerase_deHydtase"/>
</dbReference>
<evidence type="ECO:0000313" key="4">
    <source>
        <dbReference type="EMBL" id="RFO99014.1"/>
    </source>
</evidence>
<keyword evidence="5" id="KW-1185">Reference proteome</keyword>
<sequence length="311" mass="34516">MKVFVTGGLGQIGSHVVEMLLERGDHVIAVDNLATGRREHLAEHPNLTVVIDSIANKPLMDKLIGDFKPDAIVHTAASYKDPDDWYNDTLTNCVGGSNMVDAAKKFGVKRFVYFQTALCYGLKPMQQPIRLDHPRSPGSSSYAITKTTNEYYLELSGVDFVTFRLANVVGPRNVAGPLPIFYQRLKDGKQCFVTQARRDFVFVKDLARVVLKACDGVGHGAYHFSSGQDVAIQELYDAVVNALDVPGKPKAEVKELGPDDVFSILLDPTRTFEDFGKVEFTPLQETVSAAMAYYQQHGTLGEYTHLRQERK</sequence>
<organism evidence="4 5">
    <name type="scientific">Rhodoferax lacus</name>
    <dbReference type="NCBI Taxonomy" id="2184758"/>
    <lineage>
        <taxon>Bacteria</taxon>
        <taxon>Pseudomonadati</taxon>
        <taxon>Pseudomonadota</taxon>
        <taxon>Betaproteobacteria</taxon>
        <taxon>Burkholderiales</taxon>
        <taxon>Comamonadaceae</taxon>
        <taxon>Rhodoferax</taxon>
    </lineage>
</organism>
<name>A0A3E1RI42_9BURK</name>
<evidence type="ECO:0000259" key="3">
    <source>
        <dbReference type="Pfam" id="PF01370"/>
    </source>
</evidence>
<proteinExistence type="inferred from homology"/>
<dbReference type="Proteomes" id="UP000260665">
    <property type="component" value="Unassembled WGS sequence"/>
</dbReference>
<evidence type="ECO:0000256" key="1">
    <source>
        <dbReference type="ARBA" id="ARBA00005125"/>
    </source>
</evidence>
<feature type="domain" description="NAD-dependent epimerase/dehydratase" evidence="3">
    <location>
        <begin position="3"/>
        <end position="215"/>
    </location>
</feature>
<reference evidence="4 5" key="1">
    <citation type="submission" date="2018-05" db="EMBL/GenBank/DDBJ databases">
        <title>Rhodoferax soyangensis sp.nov., isolated from an oligotrophic freshwater lake.</title>
        <authorList>
            <person name="Park M."/>
        </authorList>
    </citation>
    <scope>NUCLEOTIDE SEQUENCE [LARGE SCALE GENOMIC DNA]</scope>
    <source>
        <strain evidence="4 5">IMCC26218</strain>
    </source>
</reference>
<comment type="similarity">
    <text evidence="2">Belongs to the NAD(P)-dependent epimerase/dehydratase family.</text>
</comment>
<dbReference type="OrthoDB" id="9811425at2"/>
<evidence type="ECO:0000313" key="5">
    <source>
        <dbReference type="Proteomes" id="UP000260665"/>
    </source>
</evidence>
<comment type="pathway">
    <text evidence="1">Bacterial outer membrane biogenesis; LPS O-antigen biosynthesis.</text>
</comment>